<name>F4RRX9_MELLP</name>
<evidence type="ECO:0000256" key="1">
    <source>
        <dbReference type="SAM" id="MobiDB-lite"/>
    </source>
</evidence>
<dbReference type="InParanoid" id="F4RRX9"/>
<proteinExistence type="predicted"/>
<dbReference type="KEGG" id="mlr:MELLADRAFT_72285"/>
<dbReference type="GeneID" id="18932060"/>
<evidence type="ECO:0000313" key="2">
    <source>
        <dbReference type="EMBL" id="EGG04756.1"/>
    </source>
</evidence>
<feature type="compositionally biased region" description="Basic and acidic residues" evidence="1">
    <location>
        <begin position="82"/>
        <end position="100"/>
    </location>
</feature>
<reference evidence="3" key="1">
    <citation type="journal article" date="2011" name="Proc. Natl. Acad. Sci. U.S.A.">
        <title>Obligate biotrophy features unraveled by the genomic analysis of rust fungi.</title>
        <authorList>
            <person name="Duplessis S."/>
            <person name="Cuomo C.A."/>
            <person name="Lin Y.-C."/>
            <person name="Aerts A."/>
            <person name="Tisserant E."/>
            <person name="Veneault-Fourrey C."/>
            <person name="Joly D.L."/>
            <person name="Hacquard S."/>
            <person name="Amselem J."/>
            <person name="Cantarel B.L."/>
            <person name="Chiu R."/>
            <person name="Coutinho P.M."/>
            <person name="Feau N."/>
            <person name="Field M."/>
            <person name="Frey P."/>
            <person name="Gelhaye E."/>
            <person name="Goldberg J."/>
            <person name="Grabherr M.G."/>
            <person name="Kodira C.D."/>
            <person name="Kohler A."/>
            <person name="Kuees U."/>
            <person name="Lindquist E.A."/>
            <person name="Lucas S.M."/>
            <person name="Mago R."/>
            <person name="Mauceli E."/>
            <person name="Morin E."/>
            <person name="Murat C."/>
            <person name="Pangilinan J.L."/>
            <person name="Park R."/>
            <person name="Pearson M."/>
            <person name="Quesneville H."/>
            <person name="Rouhier N."/>
            <person name="Sakthikumar S."/>
            <person name="Salamov A.A."/>
            <person name="Schmutz J."/>
            <person name="Selles B."/>
            <person name="Shapiro H."/>
            <person name="Tanguay P."/>
            <person name="Tuskan G.A."/>
            <person name="Henrissat B."/>
            <person name="Van de Peer Y."/>
            <person name="Rouze P."/>
            <person name="Ellis J.G."/>
            <person name="Dodds P.N."/>
            <person name="Schein J.E."/>
            <person name="Zhong S."/>
            <person name="Hamelin R.C."/>
            <person name="Grigoriev I.V."/>
            <person name="Szabo L.J."/>
            <person name="Martin F."/>
        </authorList>
    </citation>
    <scope>NUCLEOTIDE SEQUENCE [LARGE SCALE GENOMIC DNA]</scope>
    <source>
        <strain evidence="3">98AG31 / pathotype 3-4-7</strain>
    </source>
</reference>
<feature type="region of interest" description="Disordered" evidence="1">
    <location>
        <begin position="1"/>
        <end position="22"/>
    </location>
</feature>
<dbReference type="RefSeq" id="XP_007411847.1">
    <property type="nucleotide sequence ID" value="XM_007411785.1"/>
</dbReference>
<dbReference type="HOGENOM" id="CLU_2306709_0_0_1"/>
<protein>
    <submittedName>
        <fullName evidence="2">Uncharacterized protein</fullName>
    </submittedName>
</protein>
<dbReference type="EMBL" id="GL883116">
    <property type="protein sequence ID" value="EGG04756.1"/>
    <property type="molecule type" value="Genomic_DNA"/>
</dbReference>
<dbReference type="Proteomes" id="UP000001072">
    <property type="component" value="Unassembled WGS sequence"/>
</dbReference>
<organism evidence="3">
    <name type="scientific">Melampsora larici-populina (strain 98AG31 / pathotype 3-4-7)</name>
    <name type="common">Poplar leaf rust fungus</name>
    <dbReference type="NCBI Taxonomy" id="747676"/>
    <lineage>
        <taxon>Eukaryota</taxon>
        <taxon>Fungi</taxon>
        <taxon>Dikarya</taxon>
        <taxon>Basidiomycota</taxon>
        <taxon>Pucciniomycotina</taxon>
        <taxon>Pucciniomycetes</taxon>
        <taxon>Pucciniales</taxon>
        <taxon>Melampsoraceae</taxon>
        <taxon>Melampsora</taxon>
    </lineage>
</organism>
<accession>F4RRX9</accession>
<sequence length="100" mass="11274">MIERVTEETEEVGSDEDDVPLAAKLPESQKQQMMMNMLIEQQNSAFGYAMHQSMLPLPIGNTPMMMMNPDGSVSYQGGLVEGPDRRTVDSISRWRQDIKP</sequence>
<keyword evidence="3" id="KW-1185">Reference proteome</keyword>
<feature type="compositionally biased region" description="Acidic residues" evidence="1">
    <location>
        <begin position="8"/>
        <end position="19"/>
    </location>
</feature>
<dbReference type="OrthoDB" id="2564267at2759"/>
<evidence type="ECO:0000313" key="3">
    <source>
        <dbReference type="Proteomes" id="UP000001072"/>
    </source>
</evidence>
<dbReference type="VEuPathDB" id="FungiDB:MELLADRAFT_72285"/>
<feature type="region of interest" description="Disordered" evidence="1">
    <location>
        <begin position="75"/>
        <end position="100"/>
    </location>
</feature>
<gene>
    <name evidence="2" type="ORF">MELLADRAFT_72285</name>
</gene>
<dbReference type="AlphaFoldDB" id="F4RRX9"/>